<proteinExistence type="predicted"/>
<dbReference type="EMBL" id="JACSQJ010000005">
    <property type="protein sequence ID" value="MBD7988280.1"/>
    <property type="molecule type" value="Genomic_DNA"/>
</dbReference>
<accession>A0ABR8UJT1</accession>
<comment type="caution">
    <text evidence="1">The sequence shown here is derived from an EMBL/GenBank/DDBJ whole genome shotgun (WGS) entry which is preliminary data.</text>
</comment>
<evidence type="ECO:0000313" key="2">
    <source>
        <dbReference type="Proteomes" id="UP000647183"/>
    </source>
</evidence>
<reference evidence="1 2" key="1">
    <citation type="submission" date="2020-08" db="EMBL/GenBank/DDBJ databases">
        <title>A Genomic Blueprint of the Chicken Gut Microbiome.</title>
        <authorList>
            <person name="Gilroy R."/>
            <person name="Ravi A."/>
            <person name="Getino M."/>
            <person name="Pursley I."/>
            <person name="Horton D.L."/>
            <person name="Alikhan N.-F."/>
            <person name="Baker D."/>
            <person name="Gharbi K."/>
            <person name="Hall N."/>
            <person name="Watson M."/>
            <person name="Adriaenssens E.M."/>
            <person name="Foster-Nyarko E."/>
            <person name="Jarju S."/>
            <person name="Secka A."/>
            <person name="Antonio M."/>
            <person name="Oren A."/>
            <person name="Chaudhuri R."/>
            <person name="La Ragione R.M."/>
            <person name="Hildebrand F."/>
            <person name="Pallen M.J."/>
        </authorList>
    </citation>
    <scope>NUCLEOTIDE SEQUENCE [LARGE SCALE GENOMIC DNA]</scope>
    <source>
        <strain evidence="1 2">Sa2BVA3</strain>
    </source>
</reference>
<dbReference type="RefSeq" id="WP_191729486.1">
    <property type="nucleotide sequence ID" value="NZ_JACSQJ010000005.1"/>
</dbReference>
<sequence length="414" mass="42999">MRLRRGLALAAGIAVIVLLLVALAAAILMQPRQLARIALGSVGDALGLGIGFEGEARYRLRGTPLLEVRDVVVRAPGAGAPLLRADRVLVSLPWSTLRDRAAPLVLERIELDAPVLDLALLQAWLASRPPGEGRVPTLTGGVGVRDGRLLGDGWALQGLQLDLPSLAEGQPLAAQARGVLELAAPTRIHFDLDLAATQPADGAGASARGRVRIEGADWQLPATVTASGPSHFGGGTLRVTPLRLGMSAEYRGEGEPLRFTLGAHGPLRLRDGTWTLVPASLALRGDGMVPDVDATGRAAFGRALLLELVGTLREWPAAWLALPAPLDTSASPIAVALAYAGARDLSGPVGLHLRRADAEARAGVRIAEVLEWMDAAASGSPLPPVAARASAPRIEIAGAVLDGVEIEIDPDGAR</sequence>
<gene>
    <name evidence="1" type="ORF">H9645_09580</name>
</gene>
<dbReference type="Proteomes" id="UP000647183">
    <property type="component" value="Unassembled WGS sequence"/>
</dbReference>
<name>A0ABR8UJT1_9GAMM</name>
<organism evidence="1 2">
    <name type="scientific">Luteimonas colneyensis</name>
    <dbReference type="NCBI Taxonomy" id="2762230"/>
    <lineage>
        <taxon>Bacteria</taxon>
        <taxon>Pseudomonadati</taxon>
        <taxon>Pseudomonadota</taxon>
        <taxon>Gammaproteobacteria</taxon>
        <taxon>Lysobacterales</taxon>
        <taxon>Lysobacteraceae</taxon>
        <taxon>Luteimonas</taxon>
    </lineage>
</organism>
<keyword evidence="2" id="KW-1185">Reference proteome</keyword>
<evidence type="ECO:0000313" key="1">
    <source>
        <dbReference type="EMBL" id="MBD7988280.1"/>
    </source>
</evidence>
<protein>
    <recommendedName>
        <fullName evidence="3">AsmA family protein</fullName>
    </recommendedName>
</protein>
<evidence type="ECO:0008006" key="3">
    <source>
        <dbReference type="Google" id="ProtNLM"/>
    </source>
</evidence>